<dbReference type="GO" id="GO:0003824">
    <property type="term" value="F:catalytic activity"/>
    <property type="evidence" value="ECO:0007669"/>
    <property type="project" value="UniProtKB-ARBA"/>
</dbReference>
<dbReference type="Proteomes" id="UP001345827">
    <property type="component" value="Unassembled WGS sequence"/>
</dbReference>
<evidence type="ECO:0000259" key="2">
    <source>
        <dbReference type="Pfam" id="PF17389"/>
    </source>
</evidence>
<evidence type="ECO:0000256" key="1">
    <source>
        <dbReference type="SAM" id="SignalP"/>
    </source>
</evidence>
<dbReference type="InterPro" id="IPR035396">
    <property type="entry name" value="Bac_rhamnosid6H"/>
</dbReference>
<reference evidence="3 4" key="1">
    <citation type="submission" date="2023-06" db="EMBL/GenBank/DDBJ databases">
        <title>Black Yeasts Isolated from many extreme environments.</title>
        <authorList>
            <person name="Coleine C."/>
            <person name="Stajich J.E."/>
            <person name="Selbmann L."/>
        </authorList>
    </citation>
    <scope>NUCLEOTIDE SEQUENCE [LARGE SCALE GENOMIC DNA]</scope>
    <source>
        <strain evidence="3 4">CCFEE 5887</strain>
    </source>
</reference>
<dbReference type="PANTHER" id="PTHR34987">
    <property type="entry name" value="C, PUTATIVE (AFU_ORTHOLOGUE AFUA_3G02880)-RELATED"/>
    <property type="match status" value="1"/>
</dbReference>
<protein>
    <recommendedName>
        <fullName evidence="2">Alpha-L-rhamnosidase six-hairpin glycosidase domain-containing protein</fullName>
    </recommendedName>
</protein>
<sequence length="649" mass="69741">MATTLYLYLLLGLHIHLAFTTSPYSTYIYTPEKRTILPVSVHNINGTCDGAGSLTSPPGAAQFGPASAVTYDFGKNVAGIVSFNVTTVTGSDEYIGISFSESSLWINSEGCDATADAGLDVALWWKVAANSQYTAAKEFQRGGFRYLNVYHNSSGTVTLEGLSIFFTAIPQKAESEMRSYTGYFHSNDDQLNRVWYAGAYTNQMCTIGTKAGDSLVHLGTVSSNESISGATITWYNNYTIANGTSVLVDGAKRDRLNSSGALPYAGVPFAELGLGFSFTYHLYSLIDIHDYYLYTGDIDYLSRNWDSFKLGLEYSLSFIDSTGLQYVTKPNDWLRFGMGGHNIEANAILYYTLNLGIKLARILNDTSVPSKYSSAASGIKMAANKLLWDPKMNLYRDNDTEPLTSLHPQDGNSWAIVAGLTESTAQNINISDALKARWGPYGAPAPEAGATVSPFISGFELQAHYLAGHPQYAVQLMKTMWADFMLDDPRMTNSTFIEGYSTNGDLHYAPYTNDPRISHAHGWATGPTSTLTFYAAGLQITGAAGSSWSISPNLGGLIEVEAGYQTMLGSFSVKLKGGNNGGMSIEFNTPANTSGVLSVACPATGGTLTIKNKSGMAKDVVVGTKPSGSGRVEVDGLAGGEYTATLMVK</sequence>
<keyword evidence="4" id="KW-1185">Reference proteome</keyword>
<dbReference type="AlphaFoldDB" id="A0AAV9QDC0"/>
<dbReference type="Gene3D" id="2.60.120.260">
    <property type="entry name" value="Galactose-binding domain-like"/>
    <property type="match status" value="1"/>
</dbReference>
<feature type="domain" description="Alpha-L-rhamnosidase six-hairpin glycosidase" evidence="2">
    <location>
        <begin position="181"/>
        <end position="406"/>
    </location>
</feature>
<organism evidence="3 4">
    <name type="scientific">Vermiconidia calcicola</name>
    <dbReference type="NCBI Taxonomy" id="1690605"/>
    <lineage>
        <taxon>Eukaryota</taxon>
        <taxon>Fungi</taxon>
        <taxon>Dikarya</taxon>
        <taxon>Ascomycota</taxon>
        <taxon>Pezizomycotina</taxon>
        <taxon>Dothideomycetes</taxon>
        <taxon>Dothideomycetidae</taxon>
        <taxon>Mycosphaerellales</taxon>
        <taxon>Extremaceae</taxon>
        <taxon>Vermiconidia</taxon>
    </lineage>
</organism>
<gene>
    <name evidence="3" type="ORF">LTR25_003940</name>
</gene>
<feature type="signal peptide" evidence="1">
    <location>
        <begin position="1"/>
        <end position="20"/>
    </location>
</feature>
<dbReference type="InterPro" id="IPR012341">
    <property type="entry name" value="6hp_glycosidase-like_sf"/>
</dbReference>
<dbReference type="PANTHER" id="PTHR34987:SF6">
    <property type="entry name" value="ALPHA-L-RHAMNOSIDASE SIX-HAIRPIN GLYCOSIDASE DOMAIN-CONTAINING PROTEIN"/>
    <property type="match status" value="1"/>
</dbReference>
<accession>A0AAV9QDC0</accession>
<dbReference type="InterPro" id="IPR008928">
    <property type="entry name" value="6-hairpin_glycosidase_sf"/>
</dbReference>
<proteinExistence type="predicted"/>
<dbReference type="Gene3D" id="1.50.10.10">
    <property type="match status" value="1"/>
</dbReference>
<dbReference type="EMBL" id="JAXLQG010000006">
    <property type="protein sequence ID" value="KAK5538398.1"/>
    <property type="molecule type" value="Genomic_DNA"/>
</dbReference>
<evidence type="ECO:0000313" key="3">
    <source>
        <dbReference type="EMBL" id="KAK5538398.1"/>
    </source>
</evidence>
<name>A0AAV9QDC0_9PEZI</name>
<feature type="chain" id="PRO_5043395821" description="Alpha-L-rhamnosidase six-hairpin glycosidase domain-containing protein" evidence="1">
    <location>
        <begin position="21"/>
        <end position="649"/>
    </location>
</feature>
<dbReference type="Pfam" id="PF17389">
    <property type="entry name" value="Bac_rhamnosid6H"/>
    <property type="match status" value="1"/>
</dbReference>
<comment type="caution">
    <text evidence="3">The sequence shown here is derived from an EMBL/GenBank/DDBJ whole genome shotgun (WGS) entry which is preliminary data.</text>
</comment>
<dbReference type="Gene3D" id="2.60.420.10">
    <property type="entry name" value="Maltose phosphorylase, domain 3"/>
    <property type="match status" value="1"/>
</dbReference>
<evidence type="ECO:0000313" key="4">
    <source>
        <dbReference type="Proteomes" id="UP001345827"/>
    </source>
</evidence>
<dbReference type="GO" id="GO:0005975">
    <property type="term" value="P:carbohydrate metabolic process"/>
    <property type="evidence" value="ECO:0007669"/>
    <property type="project" value="InterPro"/>
</dbReference>
<dbReference type="SUPFAM" id="SSF48208">
    <property type="entry name" value="Six-hairpin glycosidases"/>
    <property type="match status" value="1"/>
</dbReference>
<keyword evidence="1" id="KW-0732">Signal</keyword>